<proteinExistence type="predicted"/>
<dbReference type="Gene3D" id="3.40.50.300">
    <property type="entry name" value="P-loop containing nucleotide triphosphate hydrolases"/>
    <property type="match status" value="1"/>
</dbReference>
<evidence type="ECO:0000313" key="3">
    <source>
        <dbReference type="Proteomes" id="UP001140560"/>
    </source>
</evidence>
<dbReference type="SUPFAM" id="SSF52540">
    <property type="entry name" value="P-loop containing nucleoside triphosphate hydrolases"/>
    <property type="match status" value="1"/>
</dbReference>
<organism evidence="2 3">
    <name type="scientific">Neocucurbitaria cava</name>
    <dbReference type="NCBI Taxonomy" id="798079"/>
    <lineage>
        <taxon>Eukaryota</taxon>
        <taxon>Fungi</taxon>
        <taxon>Dikarya</taxon>
        <taxon>Ascomycota</taxon>
        <taxon>Pezizomycotina</taxon>
        <taxon>Dothideomycetes</taxon>
        <taxon>Pleosporomycetidae</taxon>
        <taxon>Pleosporales</taxon>
        <taxon>Pleosporineae</taxon>
        <taxon>Cucurbitariaceae</taxon>
        <taxon>Neocucurbitaria</taxon>
    </lineage>
</organism>
<accession>A0A9W8YD11</accession>
<name>A0A9W8YD11_9PLEO</name>
<dbReference type="InterPro" id="IPR056599">
    <property type="entry name" value="AAA_lid_fung"/>
</dbReference>
<dbReference type="PANTHER" id="PTHR46411:SF3">
    <property type="entry name" value="AAA+ ATPASE DOMAIN-CONTAINING PROTEIN"/>
    <property type="match status" value="1"/>
</dbReference>
<dbReference type="OrthoDB" id="10042665at2759"/>
<dbReference type="EMBL" id="JAPEUY010000003">
    <property type="protein sequence ID" value="KAJ4374785.1"/>
    <property type="molecule type" value="Genomic_DNA"/>
</dbReference>
<keyword evidence="3" id="KW-1185">Reference proteome</keyword>
<reference evidence="2" key="1">
    <citation type="submission" date="2022-10" db="EMBL/GenBank/DDBJ databases">
        <title>Tapping the CABI collections for fungal endophytes: first genome assemblies for Collariella, Neodidymelliopsis, Ascochyta clinopodiicola, Didymella pomorum, Didymosphaeria variabile, Neocosmospora piperis and Neocucurbitaria cava.</title>
        <authorList>
            <person name="Hill R."/>
        </authorList>
    </citation>
    <scope>NUCLEOTIDE SEQUENCE</scope>
    <source>
        <strain evidence="2">IMI 356814</strain>
    </source>
</reference>
<dbReference type="AlphaFoldDB" id="A0A9W8YD11"/>
<dbReference type="Pfam" id="PF23232">
    <property type="entry name" value="AAA_lid_13"/>
    <property type="match status" value="1"/>
</dbReference>
<comment type="caution">
    <text evidence="2">The sequence shown here is derived from an EMBL/GenBank/DDBJ whole genome shotgun (WGS) entry which is preliminary data.</text>
</comment>
<sequence length="177" mass="20316">MSAGELGEDAYEVESALEQVLQLTANWRAILLLDECDIFLEQRGVNDIRRNRLVSIFLKHLEYFKGVMFLTTNRASAIDAAFESRIHLTLEYPALDEQSRLHVWRNFIEPADHHAAVVEHGSNLSDEHLARFAKVKLNGRQIKNVVKTARLLAKQKKRALEKEDVELILKVRMKVDG</sequence>
<evidence type="ECO:0000259" key="1">
    <source>
        <dbReference type="Pfam" id="PF23232"/>
    </source>
</evidence>
<evidence type="ECO:0000313" key="2">
    <source>
        <dbReference type="EMBL" id="KAJ4374785.1"/>
    </source>
</evidence>
<feature type="domain" description="AAA+ ATPase lid" evidence="1">
    <location>
        <begin position="95"/>
        <end position="164"/>
    </location>
</feature>
<gene>
    <name evidence="2" type="ORF">N0V83_001861</name>
</gene>
<protein>
    <recommendedName>
        <fullName evidence="1">AAA+ ATPase lid domain-containing protein</fullName>
    </recommendedName>
</protein>
<dbReference type="PANTHER" id="PTHR46411">
    <property type="entry name" value="FAMILY ATPASE, PUTATIVE-RELATED"/>
    <property type="match status" value="1"/>
</dbReference>
<dbReference type="InterPro" id="IPR027417">
    <property type="entry name" value="P-loop_NTPase"/>
</dbReference>
<dbReference type="Proteomes" id="UP001140560">
    <property type="component" value="Unassembled WGS sequence"/>
</dbReference>